<reference evidence="6" key="1">
    <citation type="submission" date="2022-11" db="EMBL/GenBank/DDBJ databases">
        <authorList>
            <person name="Petersen C."/>
        </authorList>
    </citation>
    <scope>NUCLEOTIDE SEQUENCE</scope>
    <source>
        <strain evidence="6">IBT 21917</strain>
    </source>
</reference>
<evidence type="ECO:0000256" key="1">
    <source>
        <dbReference type="ARBA" id="ARBA00005964"/>
    </source>
</evidence>
<dbReference type="OrthoDB" id="408631at2759"/>
<dbReference type="AlphaFoldDB" id="A0A9W9LH94"/>
<dbReference type="Pfam" id="PF00135">
    <property type="entry name" value="COesterase"/>
    <property type="match status" value="2"/>
</dbReference>
<evidence type="ECO:0000256" key="2">
    <source>
        <dbReference type="ARBA" id="ARBA00022801"/>
    </source>
</evidence>
<organism evidence="6 7">
    <name type="scientific">Penicillium capsulatum</name>
    <dbReference type="NCBI Taxonomy" id="69766"/>
    <lineage>
        <taxon>Eukaryota</taxon>
        <taxon>Fungi</taxon>
        <taxon>Dikarya</taxon>
        <taxon>Ascomycota</taxon>
        <taxon>Pezizomycotina</taxon>
        <taxon>Eurotiomycetes</taxon>
        <taxon>Eurotiomycetidae</taxon>
        <taxon>Eurotiales</taxon>
        <taxon>Aspergillaceae</taxon>
        <taxon>Penicillium</taxon>
    </lineage>
</organism>
<keyword evidence="2 3" id="KW-0378">Hydrolase</keyword>
<dbReference type="PROSITE" id="PS00122">
    <property type="entry name" value="CARBOXYLESTERASE_B_1"/>
    <property type="match status" value="1"/>
</dbReference>
<dbReference type="PANTHER" id="PTHR43918">
    <property type="entry name" value="ACETYLCHOLINESTERASE"/>
    <property type="match status" value="1"/>
</dbReference>
<dbReference type="EMBL" id="JAPQKO010000006">
    <property type="protein sequence ID" value="KAJ5155802.1"/>
    <property type="molecule type" value="Genomic_DNA"/>
</dbReference>
<dbReference type="Proteomes" id="UP001146351">
    <property type="component" value="Unassembled WGS sequence"/>
</dbReference>
<dbReference type="GO" id="GO:0072330">
    <property type="term" value="P:monocarboxylic acid biosynthetic process"/>
    <property type="evidence" value="ECO:0007669"/>
    <property type="project" value="UniProtKB-ARBA"/>
</dbReference>
<keyword evidence="3" id="KW-0732">Signal</keyword>
<gene>
    <name evidence="6" type="ORF">N7492_008605</name>
</gene>
<dbReference type="PROSITE" id="PS00941">
    <property type="entry name" value="CARBOXYLESTERASE_B_2"/>
    <property type="match status" value="1"/>
</dbReference>
<dbReference type="PANTHER" id="PTHR43918:SF4">
    <property type="entry name" value="CARBOXYLIC ESTER HYDROLASE"/>
    <property type="match status" value="1"/>
</dbReference>
<evidence type="ECO:0000256" key="4">
    <source>
        <dbReference type="SAM" id="MobiDB-lite"/>
    </source>
</evidence>
<keyword evidence="7" id="KW-1185">Reference proteome</keyword>
<dbReference type="GO" id="GO:0052689">
    <property type="term" value="F:carboxylic ester hydrolase activity"/>
    <property type="evidence" value="ECO:0007669"/>
    <property type="project" value="TreeGrafter"/>
</dbReference>
<protein>
    <recommendedName>
        <fullName evidence="3">Carboxylic ester hydrolase</fullName>
        <ecNumber evidence="3">3.1.1.-</ecNumber>
    </recommendedName>
</protein>
<dbReference type="InterPro" id="IPR019819">
    <property type="entry name" value="Carboxylesterase_B_CS"/>
</dbReference>
<feature type="domain" description="Carboxylesterase type B" evidence="5">
    <location>
        <begin position="331"/>
        <end position="458"/>
    </location>
</feature>
<reference evidence="6" key="2">
    <citation type="journal article" date="2023" name="IMA Fungus">
        <title>Comparative genomic study of the Penicillium genus elucidates a diverse pangenome and 15 lateral gene transfer events.</title>
        <authorList>
            <person name="Petersen C."/>
            <person name="Sorensen T."/>
            <person name="Nielsen M.R."/>
            <person name="Sondergaard T.E."/>
            <person name="Sorensen J.L."/>
            <person name="Fitzpatrick D.A."/>
            <person name="Frisvad J.C."/>
            <person name="Nielsen K.L."/>
        </authorList>
    </citation>
    <scope>NUCLEOTIDE SEQUENCE</scope>
    <source>
        <strain evidence="6">IBT 21917</strain>
    </source>
</reference>
<evidence type="ECO:0000259" key="5">
    <source>
        <dbReference type="Pfam" id="PF00135"/>
    </source>
</evidence>
<evidence type="ECO:0000313" key="6">
    <source>
        <dbReference type="EMBL" id="KAJ5155802.1"/>
    </source>
</evidence>
<dbReference type="GO" id="GO:0017000">
    <property type="term" value="P:antibiotic biosynthetic process"/>
    <property type="evidence" value="ECO:0007669"/>
    <property type="project" value="UniProtKB-ARBA"/>
</dbReference>
<dbReference type="SUPFAM" id="SSF53474">
    <property type="entry name" value="alpha/beta-Hydrolases"/>
    <property type="match status" value="1"/>
</dbReference>
<evidence type="ECO:0000256" key="3">
    <source>
        <dbReference type="RuleBase" id="RU361235"/>
    </source>
</evidence>
<dbReference type="EC" id="3.1.1.-" evidence="3"/>
<feature type="compositionally biased region" description="Low complexity" evidence="4">
    <location>
        <begin position="514"/>
        <end position="524"/>
    </location>
</feature>
<feature type="domain" description="Carboxylesterase type B" evidence="5">
    <location>
        <begin position="20"/>
        <end position="322"/>
    </location>
</feature>
<comment type="caution">
    <text evidence="6">The sequence shown here is derived from an EMBL/GenBank/DDBJ whole genome shotgun (WGS) entry which is preliminary data.</text>
</comment>
<evidence type="ECO:0000313" key="7">
    <source>
        <dbReference type="Proteomes" id="UP001146351"/>
    </source>
</evidence>
<feature type="compositionally biased region" description="Gly residues" evidence="4">
    <location>
        <begin position="497"/>
        <end position="513"/>
    </location>
</feature>
<dbReference type="InterPro" id="IPR002018">
    <property type="entry name" value="CarbesteraseB"/>
</dbReference>
<proteinExistence type="inferred from homology"/>
<dbReference type="InterPro" id="IPR050654">
    <property type="entry name" value="AChE-related_enzymes"/>
</dbReference>
<comment type="similarity">
    <text evidence="1 3">Belongs to the type-B carboxylesterase/lipase family.</text>
</comment>
<feature type="region of interest" description="Disordered" evidence="4">
    <location>
        <begin position="489"/>
        <end position="524"/>
    </location>
</feature>
<feature type="signal peptide" evidence="3">
    <location>
        <begin position="1"/>
        <end position="19"/>
    </location>
</feature>
<dbReference type="Gene3D" id="3.40.50.1820">
    <property type="entry name" value="alpha/beta hydrolase"/>
    <property type="match status" value="2"/>
</dbReference>
<dbReference type="InterPro" id="IPR019826">
    <property type="entry name" value="Carboxylesterase_B_AS"/>
</dbReference>
<accession>A0A9W9LH94</accession>
<dbReference type="InterPro" id="IPR029058">
    <property type="entry name" value="AB_hydrolase_fold"/>
</dbReference>
<name>A0A9W9LH94_9EURO</name>
<feature type="chain" id="PRO_5041020904" description="Carboxylic ester hydrolase" evidence="3">
    <location>
        <begin position="20"/>
        <end position="557"/>
    </location>
</feature>
<sequence>MKLFLSALVPTLVAATSSASPSVTIDAGVIEGGKCPGKNAVYYKTIPYAEPPTGDLRFQPPKAYTKKYPNGKLNATSITPSCIQFGDESIPPGPKSEDCLYVDIWAPSKASADSKLPVKFWIYGGSDTGGGVSDTLYDGCNGVEDGSIIVAVNYRLGPLGFMALNKAGIYGNQGIQDILLGLKWVQSNIAAFGGDPRKVLLFGQSAGAADGYVVASLPEAPSLINSFISESGGGRGLIDNSTLQSVGASYARTLNCGISNKDCLRSKSVGDLEKAYDNDKFLKEGIGAAGALGIMSAKTHVFYPYADGKIIQSQYPLSKFKQLGDLAAFAAISQVITDSNYKCPAYFGAVQTAEKKIPAWTYEFSRKPTCPWMKSLCVLPRGQFSMVGAAHTSEIPYVFGNMQHYNFSDKSCKVPASEHRLSKQMISLWTAMAKNANPSTEAIQWPRFNGTAKSYSSAGLIFGNTTTSGDVDYKSCELWAKVRAMQSTGNATTTGGATNGSGSGTGSTTGTGTGSPTSSASPIPTSWIPTNSAVGTVPATGGILALSALLMGLGMVV</sequence>